<accession>A0A8K0D3A6</accession>
<feature type="transmembrane region" description="Helical" evidence="4">
    <location>
        <begin position="119"/>
        <end position="138"/>
    </location>
</feature>
<dbReference type="PANTHER" id="PTHR10983:SF16">
    <property type="entry name" value="LYSOCARDIOLIPIN ACYLTRANSFERASE 1"/>
    <property type="match status" value="1"/>
</dbReference>
<dbReference type="Proteomes" id="UP000801492">
    <property type="component" value="Unassembled WGS sequence"/>
</dbReference>
<dbReference type="AlphaFoldDB" id="A0A8K0D3A6"/>
<dbReference type="GO" id="GO:0016746">
    <property type="term" value="F:acyltransferase activity"/>
    <property type="evidence" value="ECO:0007669"/>
    <property type="project" value="UniProtKB-KW"/>
</dbReference>
<dbReference type="EMBL" id="VTPC01005132">
    <property type="protein sequence ID" value="KAF2896426.1"/>
    <property type="molecule type" value="Genomic_DNA"/>
</dbReference>
<keyword evidence="3" id="KW-0012">Acyltransferase</keyword>
<feature type="transmembrane region" description="Helical" evidence="4">
    <location>
        <begin position="306"/>
        <end position="328"/>
    </location>
</feature>
<keyword evidence="4" id="KW-0472">Membrane</keyword>
<dbReference type="CDD" id="cd07990">
    <property type="entry name" value="LPLAT_LCLAT1-like"/>
    <property type="match status" value="1"/>
</dbReference>
<evidence type="ECO:0000256" key="1">
    <source>
        <dbReference type="ARBA" id="ARBA00008655"/>
    </source>
</evidence>
<proteinExistence type="inferred from homology"/>
<dbReference type="SMART" id="SM00563">
    <property type="entry name" value="PlsC"/>
    <property type="match status" value="1"/>
</dbReference>
<gene>
    <name evidence="6" type="ORF">ILUMI_09749</name>
</gene>
<dbReference type="PANTHER" id="PTHR10983">
    <property type="entry name" value="1-ACYLGLYCEROL-3-PHOSPHATE ACYLTRANSFERASE-RELATED"/>
    <property type="match status" value="1"/>
</dbReference>
<keyword evidence="2" id="KW-0808">Transferase</keyword>
<feature type="transmembrane region" description="Helical" evidence="4">
    <location>
        <begin position="7"/>
        <end position="33"/>
    </location>
</feature>
<dbReference type="GO" id="GO:0036149">
    <property type="term" value="P:phosphatidylinositol acyl-chain remodeling"/>
    <property type="evidence" value="ECO:0007669"/>
    <property type="project" value="TreeGrafter"/>
</dbReference>
<evidence type="ECO:0000259" key="5">
    <source>
        <dbReference type="SMART" id="SM00563"/>
    </source>
</evidence>
<dbReference type="GO" id="GO:0005783">
    <property type="term" value="C:endoplasmic reticulum"/>
    <property type="evidence" value="ECO:0007669"/>
    <property type="project" value="TreeGrafter"/>
</dbReference>
<keyword evidence="4" id="KW-0812">Transmembrane</keyword>
<keyword evidence="7" id="KW-1185">Reference proteome</keyword>
<dbReference type="SUPFAM" id="SSF69593">
    <property type="entry name" value="Glycerol-3-phosphate (1)-acyltransferase"/>
    <property type="match status" value="1"/>
</dbReference>
<evidence type="ECO:0000313" key="6">
    <source>
        <dbReference type="EMBL" id="KAF2896426.1"/>
    </source>
</evidence>
<keyword evidence="4" id="KW-1133">Transmembrane helix</keyword>
<protein>
    <recommendedName>
        <fullName evidence="5">Phospholipid/glycerol acyltransferase domain-containing protein</fullName>
    </recommendedName>
</protein>
<evidence type="ECO:0000256" key="3">
    <source>
        <dbReference type="ARBA" id="ARBA00023315"/>
    </source>
</evidence>
<sequence length="370" mass="43859">MGCFKGWIYFLLWYSSILAGYAGLFCPLFPVLLLSNKLYRYLADILFTFWQSYPTALLELLCGCDVQILGDPIEANEVSLLVMNHRTRTDWNFLWPAVYHCTRGPTRYKHPTKFVLKDIIRHLPGIGWVMQLACFLYIKRAWIHDKKKIQGLIDYFCGISYKYSLLLFPEGTDFTNSTRENSNKYAEKNNLQEYEHVLHPRTTGFVFLTQKLMQRKALDAIYDLTLVYPDTVPQTEKILFNDGNFPQQVKMHFTRYPVGVLPKTEDELKRFLETRWLEKEKVIKEFHATGHFLHGEILRRPKISELYISMIFWTLLPYVVLYFLYTYFWFQCIVIGHTLLLLFINYVMGGFPELEIGLYNFKKKLFSNPW</sequence>
<dbReference type="InterPro" id="IPR002123">
    <property type="entry name" value="Plipid/glycerol_acylTrfase"/>
</dbReference>
<dbReference type="InterPro" id="IPR032098">
    <property type="entry name" value="Acyltransf_C"/>
</dbReference>
<feature type="transmembrane region" description="Helical" evidence="4">
    <location>
        <begin position="334"/>
        <end position="354"/>
    </location>
</feature>
<evidence type="ECO:0000256" key="2">
    <source>
        <dbReference type="ARBA" id="ARBA00022679"/>
    </source>
</evidence>
<comment type="similarity">
    <text evidence="1">Belongs to the 1-acyl-sn-glycerol-3-phosphate acyltransferase family.</text>
</comment>
<evidence type="ECO:0000313" key="7">
    <source>
        <dbReference type="Proteomes" id="UP000801492"/>
    </source>
</evidence>
<organism evidence="6 7">
    <name type="scientific">Ignelater luminosus</name>
    <name type="common">Cucubano</name>
    <name type="synonym">Pyrophorus luminosus</name>
    <dbReference type="NCBI Taxonomy" id="2038154"/>
    <lineage>
        <taxon>Eukaryota</taxon>
        <taxon>Metazoa</taxon>
        <taxon>Ecdysozoa</taxon>
        <taxon>Arthropoda</taxon>
        <taxon>Hexapoda</taxon>
        <taxon>Insecta</taxon>
        <taxon>Pterygota</taxon>
        <taxon>Neoptera</taxon>
        <taxon>Endopterygota</taxon>
        <taxon>Coleoptera</taxon>
        <taxon>Polyphaga</taxon>
        <taxon>Elateriformia</taxon>
        <taxon>Elateroidea</taxon>
        <taxon>Elateridae</taxon>
        <taxon>Agrypninae</taxon>
        <taxon>Pyrophorini</taxon>
        <taxon>Ignelater</taxon>
    </lineage>
</organism>
<feature type="domain" description="Phospholipid/glycerol acyltransferase" evidence="5">
    <location>
        <begin position="79"/>
        <end position="206"/>
    </location>
</feature>
<reference evidence="6" key="1">
    <citation type="submission" date="2019-08" db="EMBL/GenBank/DDBJ databases">
        <title>The genome of the North American firefly Photinus pyralis.</title>
        <authorList>
            <consortium name="Photinus pyralis genome working group"/>
            <person name="Fallon T.R."/>
            <person name="Sander Lower S.E."/>
            <person name="Weng J.-K."/>
        </authorList>
    </citation>
    <scope>NUCLEOTIDE SEQUENCE</scope>
    <source>
        <strain evidence="6">TRF0915ILg1</strain>
        <tissue evidence="6">Whole body</tissue>
    </source>
</reference>
<dbReference type="Pfam" id="PF01553">
    <property type="entry name" value="Acyltransferase"/>
    <property type="match status" value="1"/>
</dbReference>
<comment type="caution">
    <text evidence="6">The sequence shown here is derived from an EMBL/GenBank/DDBJ whole genome shotgun (WGS) entry which is preliminary data.</text>
</comment>
<evidence type="ECO:0000256" key="4">
    <source>
        <dbReference type="SAM" id="Phobius"/>
    </source>
</evidence>
<dbReference type="Pfam" id="PF16076">
    <property type="entry name" value="Acyltransf_C"/>
    <property type="match status" value="1"/>
</dbReference>
<name>A0A8K0D3A6_IGNLU</name>
<dbReference type="OrthoDB" id="186786at2759"/>